<accession>A0A2I6S5E0</accession>
<dbReference type="KEGG" id="atw:C0099_05635"/>
<dbReference type="SUPFAM" id="SSF82784">
    <property type="entry name" value="OsmC-like"/>
    <property type="match status" value="1"/>
</dbReference>
<dbReference type="EMBL" id="CP025682">
    <property type="protein sequence ID" value="AUN94468.1"/>
    <property type="molecule type" value="Genomic_DNA"/>
</dbReference>
<organism evidence="2 3">
    <name type="scientific">Pseudazoarcus pumilus</name>
    <dbReference type="NCBI Taxonomy" id="2067960"/>
    <lineage>
        <taxon>Bacteria</taxon>
        <taxon>Pseudomonadati</taxon>
        <taxon>Pseudomonadota</taxon>
        <taxon>Betaproteobacteria</taxon>
        <taxon>Rhodocyclales</taxon>
        <taxon>Zoogloeaceae</taxon>
        <taxon>Pseudazoarcus</taxon>
    </lineage>
</organism>
<dbReference type="Proteomes" id="UP000242205">
    <property type="component" value="Chromosome"/>
</dbReference>
<name>A0A2I6S5E0_9RHOO</name>
<dbReference type="InterPro" id="IPR003718">
    <property type="entry name" value="OsmC/Ohr_fam"/>
</dbReference>
<dbReference type="PANTHER" id="PTHR39624:SF2">
    <property type="entry name" value="OSMC-LIKE PROTEIN"/>
    <property type="match status" value="1"/>
</dbReference>
<dbReference type="OrthoDB" id="9789573at2"/>
<dbReference type="InterPro" id="IPR015946">
    <property type="entry name" value="KH_dom-like_a/b"/>
</dbReference>
<protein>
    <submittedName>
        <fullName evidence="2">Osmotically inducible protein C</fullName>
    </submittedName>
</protein>
<feature type="domain" description="Serine aminopeptidase S33" evidence="1">
    <location>
        <begin position="26"/>
        <end position="148"/>
    </location>
</feature>
<dbReference type="Gene3D" id="3.30.300.20">
    <property type="match status" value="1"/>
</dbReference>
<evidence type="ECO:0000313" key="3">
    <source>
        <dbReference type="Proteomes" id="UP000242205"/>
    </source>
</evidence>
<dbReference type="RefSeq" id="WP_102246538.1">
    <property type="nucleotide sequence ID" value="NZ_CP025682.1"/>
</dbReference>
<evidence type="ECO:0000259" key="1">
    <source>
        <dbReference type="Pfam" id="PF12146"/>
    </source>
</evidence>
<proteinExistence type="predicted"/>
<sequence>MQSLKFEFPGHDGSLLAARLDRPAGTPRAWVLFAHCFTCGKDIFAASRISAALVDCGFAVLRFDFTGLGMSEGEFANTSFSSNVADLVCAADHLRSHHRAPSVLVGHSLGGAAVLAAARRIDEVRAVVTIGAPAEPVHATHQFGEHVETIRSRGALEVDLGGRPFTITREFLEDLEATRIRDTVSHLGRALLVMHAPRDEIVDIDQARRIYETARHPKSFVSLDSADHLLRRREDATYAARVIAVWAERYLPAAPEVAPLEEGLVEVVQSDVEGFTSTVRAGRHTQIADEPQAMGGADLGPSPYDYLLASLGACTAMTLRMYARRKKLPLEEVSVQLRHRRVHAEDCAECEDKSGQLTEITREIRITGDLDADQRARLLEIADKCPVHRTLSERIRIVSELVD</sequence>
<dbReference type="Pfam" id="PF12146">
    <property type="entry name" value="Hydrolase_4"/>
    <property type="match status" value="1"/>
</dbReference>
<evidence type="ECO:0000313" key="2">
    <source>
        <dbReference type="EMBL" id="AUN94468.1"/>
    </source>
</evidence>
<dbReference type="InterPro" id="IPR022742">
    <property type="entry name" value="Hydrolase_4"/>
</dbReference>
<dbReference type="SUPFAM" id="SSF53474">
    <property type="entry name" value="alpha/beta-Hydrolases"/>
    <property type="match status" value="1"/>
</dbReference>
<dbReference type="Pfam" id="PF02566">
    <property type="entry name" value="OsmC"/>
    <property type="match status" value="1"/>
</dbReference>
<gene>
    <name evidence="2" type="ORF">C0099_05635</name>
</gene>
<dbReference type="PANTHER" id="PTHR39624">
    <property type="entry name" value="PROTEIN INVOLVED IN RIMO-MEDIATED BETA-METHYLTHIOLATION OF RIBOSOMAL PROTEIN S12 YCAO"/>
    <property type="match status" value="1"/>
</dbReference>
<reference evidence="2 3" key="1">
    <citation type="submission" date="2018-01" db="EMBL/GenBank/DDBJ databases">
        <authorList>
            <person name="Fu G.-Y."/>
        </authorList>
    </citation>
    <scope>NUCLEOTIDE SEQUENCE [LARGE SCALE GENOMIC DNA]</scope>
    <source>
        <strain evidence="2 3">SY39</strain>
    </source>
</reference>
<keyword evidence="3" id="KW-1185">Reference proteome</keyword>
<dbReference type="AlphaFoldDB" id="A0A2I6S5E0"/>
<dbReference type="InterPro" id="IPR029058">
    <property type="entry name" value="AB_hydrolase_fold"/>
</dbReference>
<dbReference type="InterPro" id="IPR036102">
    <property type="entry name" value="OsmC/Ohrsf"/>
</dbReference>
<dbReference type="Gene3D" id="3.40.50.1820">
    <property type="entry name" value="alpha/beta hydrolase"/>
    <property type="match status" value="1"/>
</dbReference>